<protein>
    <recommendedName>
        <fullName evidence="4">DUF2306 domain-containing protein</fullName>
    </recommendedName>
</protein>
<evidence type="ECO:0008006" key="4">
    <source>
        <dbReference type="Google" id="ProtNLM"/>
    </source>
</evidence>
<feature type="transmembrane region" description="Helical" evidence="1">
    <location>
        <begin position="169"/>
        <end position="192"/>
    </location>
</feature>
<evidence type="ECO:0000256" key="1">
    <source>
        <dbReference type="SAM" id="Phobius"/>
    </source>
</evidence>
<feature type="transmembrane region" description="Helical" evidence="1">
    <location>
        <begin position="78"/>
        <end position="98"/>
    </location>
</feature>
<organism evidence="2 3">
    <name type="scientific">Flagellimonas algicola</name>
    <dbReference type="NCBI Taxonomy" id="2583815"/>
    <lineage>
        <taxon>Bacteria</taxon>
        <taxon>Pseudomonadati</taxon>
        <taxon>Bacteroidota</taxon>
        <taxon>Flavobacteriia</taxon>
        <taxon>Flavobacteriales</taxon>
        <taxon>Flavobacteriaceae</taxon>
        <taxon>Flagellimonas</taxon>
    </lineage>
</organism>
<dbReference type="Proteomes" id="UP000751614">
    <property type="component" value="Unassembled WGS sequence"/>
</dbReference>
<keyword evidence="1" id="KW-0472">Membrane</keyword>
<feature type="transmembrane region" description="Helical" evidence="1">
    <location>
        <begin position="7"/>
        <end position="25"/>
    </location>
</feature>
<reference evidence="2 3" key="1">
    <citation type="submission" date="2019-05" db="EMBL/GenBank/DDBJ databases">
        <title>Flagellimonas sp. AsT0115, sp. nov., isolated from a marine red algae, Asparagopsis taxiformis.</title>
        <authorList>
            <person name="Kim J."/>
            <person name="Jeong S.E."/>
            <person name="Jeon C.O."/>
        </authorList>
    </citation>
    <scope>NUCLEOTIDE SEQUENCE [LARGE SCALE GENOMIC DNA]</scope>
    <source>
        <strain evidence="2 3">AsT0115</strain>
    </source>
</reference>
<sequence>MNKKLFLKKWISVNTLGFFIGYLIYTPVGHGITGNHTRDMNTNQFIAHSVALGIVGLILFLFQKSVLKNYFTISTRKIFLLIIAFISLFWFGYYQTIIPGGLDWDILFGFLVLGSGLWFNKISFSNNKWIWLIAVLSFPIASFIGEVILFLIFNTFNLDMNMQNAMNDMIFWLTVGLTTGILGGWISGLMLYKLLPGVEN</sequence>
<keyword evidence="3" id="KW-1185">Reference proteome</keyword>
<feature type="transmembrane region" description="Helical" evidence="1">
    <location>
        <begin position="104"/>
        <end position="122"/>
    </location>
</feature>
<dbReference type="EMBL" id="VCNI01000002">
    <property type="protein sequence ID" value="TMU54476.1"/>
    <property type="molecule type" value="Genomic_DNA"/>
</dbReference>
<keyword evidence="1" id="KW-0812">Transmembrane</keyword>
<proteinExistence type="predicted"/>
<evidence type="ECO:0000313" key="3">
    <source>
        <dbReference type="Proteomes" id="UP000751614"/>
    </source>
</evidence>
<dbReference type="RefSeq" id="WP_138835693.1">
    <property type="nucleotide sequence ID" value="NZ_VCNI01000002.1"/>
</dbReference>
<keyword evidence="1" id="KW-1133">Transmembrane helix</keyword>
<evidence type="ECO:0000313" key="2">
    <source>
        <dbReference type="EMBL" id="TMU54476.1"/>
    </source>
</evidence>
<feature type="transmembrane region" description="Helical" evidence="1">
    <location>
        <begin position="129"/>
        <end position="153"/>
    </location>
</feature>
<comment type="caution">
    <text evidence="2">The sequence shown here is derived from an EMBL/GenBank/DDBJ whole genome shotgun (WGS) entry which is preliminary data.</text>
</comment>
<name>A0ABY2WI16_9FLAO</name>
<feature type="transmembrane region" description="Helical" evidence="1">
    <location>
        <begin position="45"/>
        <end position="66"/>
    </location>
</feature>
<gene>
    <name evidence="2" type="ORF">FGG15_09645</name>
</gene>
<accession>A0ABY2WI16</accession>